<comment type="caution">
    <text evidence="5">The sequence shown here is derived from an EMBL/GenBank/DDBJ whole genome shotgun (WGS) entry which is preliminary data.</text>
</comment>
<reference evidence="5 6" key="1">
    <citation type="submission" date="2019-08" db="EMBL/GenBank/DDBJ databases">
        <title>In-depth cultivation of the pig gut microbiome towards novel bacterial diversity and tailored functional studies.</title>
        <authorList>
            <person name="Wylensek D."/>
            <person name="Hitch T.C.A."/>
            <person name="Clavel T."/>
        </authorList>
    </citation>
    <scope>NUCLEOTIDE SEQUENCE [LARGE SCALE GENOMIC DNA]</scope>
    <source>
        <strain evidence="5 6">SM-530-WT-4B</strain>
    </source>
</reference>
<dbReference type="GO" id="GO:0005886">
    <property type="term" value="C:plasma membrane"/>
    <property type="evidence" value="ECO:0007669"/>
    <property type="project" value="TreeGrafter"/>
</dbReference>
<dbReference type="InterPro" id="IPR051120">
    <property type="entry name" value="ABC_AA/LPS_Transport"/>
</dbReference>
<keyword evidence="3 5" id="KW-0067">ATP-binding</keyword>
<protein>
    <submittedName>
        <fullName evidence="5">ABC transporter ATP-binding protein</fullName>
    </submittedName>
</protein>
<dbReference type="GO" id="GO:1903805">
    <property type="term" value="P:L-valine import across plasma membrane"/>
    <property type="evidence" value="ECO:0007669"/>
    <property type="project" value="TreeGrafter"/>
</dbReference>
<dbReference type="GO" id="GO:1903806">
    <property type="term" value="P:L-isoleucine import across plasma membrane"/>
    <property type="evidence" value="ECO:0007669"/>
    <property type="project" value="TreeGrafter"/>
</dbReference>
<dbReference type="PANTHER" id="PTHR45772:SF7">
    <property type="entry name" value="AMINO ACID ABC TRANSPORTER ATP-BINDING PROTEIN"/>
    <property type="match status" value="1"/>
</dbReference>
<dbReference type="InterPro" id="IPR027417">
    <property type="entry name" value="P-loop_NTPase"/>
</dbReference>
<dbReference type="GO" id="GO:0005304">
    <property type="term" value="F:L-valine transmembrane transporter activity"/>
    <property type="evidence" value="ECO:0007669"/>
    <property type="project" value="TreeGrafter"/>
</dbReference>
<dbReference type="PANTHER" id="PTHR45772">
    <property type="entry name" value="CONSERVED COMPONENT OF ABC TRANSPORTER FOR NATURAL AMINO ACIDS-RELATED"/>
    <property type="match status" value="1"/>
</dbReference>
<gene>
    <name evidence="5" type="ORF">FYJ74_09165</name>
</gene>
<dbReference type="Pfam" id="PF12399">
    <property type="entry name" value="BCA_ABC_TP_C"/>
    <property type="match status" value="1"/>
</dbReference>
<dbReference type="PROSITE" id="PS50893">
    <property type="entry name" value="ABC_TRANSPORTER_2"/>
    <property type="match status" value="1"/>
</dbReference>
<dbReference type="InterPro" id="IPR003593">
    <property type="entry name" value="AAA+_ATPase"/>
</dbReference>
<keyword evidence="6" id="KW-1185">Reference proteome</keyword>
<dbReference type="GO" id="GO:0015192">
    <property type="term" value="F:L-phenylalanine transmembrane transporter activity"/>
    <property type="evidence" value="ECO:0007669"/>
    <property type="project" value="TreeGrafter"/>
</dbReference>
<proteinExistence type="predicted"/>
<dbReference type="CDD" id="cd03219">
    <property type="entry name" value="ABC_Mj1267_LivG_branched"/>
    <property type="match status" value="1"/>
</dbReference>
<sequence length="268" mass="29361">MQFGGVVAVNDLTMDINEGEIVALIGPNGAGKTTAFNAVTGIYAPTNGEISFHGTPIVRNHPSGKMRKLYAGTNADLYKTHVLRPTPDQITKLGIARTFQNIRLFSGMTVFENVLTARHLRRTSSFITAGLHLNGKEEAMMRERSLELLDTVGLADVRDEMAASLPYGKQRLLEIIRALATDPTLLLLDEPAAGMNPQETTELGQFIRQIKKDFNLTVFIIEHHMDLVMNISDRIYVIEFGRQIAAGTPAQVQNDPAVIAAYLGGDAE</sequence>
<dbReference type="InterPro" id="IPR032823">
    <property type="entry name" value="BCA_ABC_TP_C"/>
</dbReference>
<dbReference type="GO" id="GO:0015188">
    <property type="term" value="F:L-isoleucine transmembrane transporter activity"/>
    <property type="evidence" value="ECO:0007669"/>
    <property type="project" value="TreeGrafter"/>
</dbReference>
<dbReference type="Gene3D" id="3.40.50.300">
    <property type="entry name" value="P-loop containing nucleotide triphosphate hydrolases"/>
    <property type="match status" value="1"/>
</dbReference>
<dbReference type="GO" id="GO:0005524">
    <property type="term" value="F:ATP binding"/>
    <property type="evidence" value="ECO:0007669"/>
    <property type="project" value="UniProtKB-KW"/>
</dbReference>
<evidence type="ECO:0000256" key="2">
    <source>
        <dbReference type="ARBA" id="ARBA00022741"/>
    </source>
</evidence>
<dbReference type="AlphaFoldDB" id="A0A6L5YDR1"/>
<name>A0A6L5YDR1_9BACT</name>
<organism evidence="5 6">
    <name type="scientific">Pyramidobacter porci</name>
    <dbReference type="NCBI Taxonomy" id="2605789"/>
    <lineage>
        <taxon>Bacteria</taxon>
        <taxon>Thermotogati</taxon>
        <taxon>Synergistota</taxon>
        <taxon>Synergistia</taxon>
        <taxon>Synergistales</taxon>
        <taxon>Dethiosulfovibrionaceae</taxon>
        <taxon>Pyramidobacter</taxon>
    </lineage>
</organism>
<dbReference type="Proteomes" id="UP000473699">
    <property type="component" value="Unassembled WGS sequence"/>
</dbReference>
<accession>A0A6L5YDR1</accession>
<evidence type="ECO:0000256" key="1">
    <source>
        <dbReference type="ARBA" id="ARBA00022448"/>
    </source>
</evidence>
<evidence type="ECO:0000256" key="3">
    <source>
        <dbReference type="ARBA" id="ARBA00022840"/>
    </source>
</evidence>
<keyword evidence="1" id="KW-0813">Transport</keyword>
<dbReference type="InterPro" id="IPR003439">
    <property type="entry name" value="ABC_transporter-like_ATP-bd"/>
</dbReference>
<dbReference type="SUPFAM" id="SSF52540">
    <property type="entry name" value="P-loop containing nucleoside triphosphate hydrolases"/>
    <property type="match status" value="1"/>
</dbReference>
<dbReference type="EMBL" id="VUNH01000010">
    <property type="protein sequence ID" value="MST56198.1"/>
    <property type="molecule type" value="Genomic_DNA"/>
</dbReference>
<dbReference type="GO" id="GO:0015808">
    <property type="term" value="P:L-alanine transport"/>
    <property type="evidence" value="ECO:0007669"/>
    <property type="project" value="TreeGrafter"/>
</dbReference>
<feature type="domain" description="ABC transporter" evidence="4">
    <location>
        <begin position="1"/>
        <end position="265"/>
    </location>
</feature>
<keyword evidence="2" id="KW-0547">Nucleotide-binding</keyword>
<evidence type="ECO:0000259" key="4">
    <source>
        <dbReference type="PROSITE" id="PS50893"/>
    </source>
</evidence>
<dbReference type="GO" id="GO:0016887">
    <property type="term" value="F:ATP hydrolysis activity"/>
    <property type="evidence" value="ECO:0007669"/>
    <property type="project" value="InterPro"/>
</dbReference>
<dbReference type="GO" id="GO:0042941">
    <property type="term" value="P:D-alanine transmembrane transport"/>
    <property type="evidence" value="ECO:0007669"/>
    <property type="project" value="TreeGrafter"/>
</dbReference>
<evidence type="ECO:0000313" key="6">
    <source>
        <dbReference type="Proteomes" id="UP000473699"/>
    </source>
</evidence>
<evidence type="ECO:0000313" key="5">
    <source>
        <dbReference type="EMBL" id="MST56198.1"/>
    </source>
</evidence>
<dbReference type="SMART" id="SM00382">
    <property type="entry name" value="AAA"/>
    <property type="match status" value="1"/>
</dbReference>
<dbReference type="Pfam" id="PF00005">
    <property type="entry name" value="ABC_tran"/>
    <property type="match status" value="1"/>
</dbReference>